<organism evidence="2 3">
    <name type="scientific">Armillaria solidipes</name>
    <dbReference type="NCBI Taxonomy" id="1076256"/>
    <lineage>
        <taxon>Eukaryota</taxon>
        <taxon>Fungi</taxon>
        <taxon>Dikarya</taxon>
        <taxon>Basidiomycota</taxon>
        <taxon>Agaricomycotina</taxon>
        <taxon>Agaricomycetes</taxon>
        <taxon>Agaricomycetidae</taxon>
        <taxon>Agaricales</taxon>
        <taxon>Marasmiineae</taxon>
        <taxon>Physalacriaceae</taxon>
        <taxon>Armillaria</taxon>
    </lineage>
</organism>
<protein>
    <recommendedName>
        <fullName evidence="4">Cysteine-rich transmembrane CYSTM domain-containing protein</fullName>
    </recommendedName>
</protein>
<reference evidence="3" key="1">
    <citation type="journal article" date="2017" name="Nat. Ecol. Evol.">
        <title>Genome expansion and lineage-specific genetic innovations in the forest pathogenic fungi Armillaria.</title>
        <authorList>
            <person name="Sipos G."/>
            <person name="Prasanna A.N."/>
            <person name="Walter M.C."/>
            <person name="O'Connor E."/>
            <person name="Balint B."/>
            <person name="Krizsan K."/>
            <person name="Kiss B."/>
            <person name="Hess J."/>
            <person name="Varga T."/>
            <person name="Slot J."/>
            <person name="Riley R."/>
            <person name="Boka B."/>
            <person name="Rigling D."/>
            <person name="Barry K."/>
            <person name="Lee J."/>
            <person name="Mihaltcheva S."/>
            <person name="LaButti K."/>
            <person name="Lipzen A."/>
            <person name="Waldron R."/>
            <person name="Moloney N.M."/>
            <person name="Sperisen C."/>
            <person name="Kredics L."/>
            <person name="Vagvoelgyi C."/>
            <person name="Patrignani A."/>
            <person name="Fitzpatrick D."/>
            <person name="Nagy I."/>
            <person name="Doyle S."/>
            <person name="Anderson J.B."/>
            <person name="Grigoriev I.V."/>
            <person name="Gueldener U."/>
            <person name="Muensterkoetter M."/>
            <person name="Nagy L.G."/>
        </authorList>
    </citation>
    <scope>NUCLEOTIDE SEQUENCE [LARGE SCALE GENOMIC DNA]</scope>
    <source>
        <strain evidence="3">28-4</strain>
    </source>
</reference>
<dbReference type="AlphaFoldDB" id="A0A2H3C1T7"/>
<dbReference type="STRING" id="1076256.A0A2H3C1T7"/>
<evidence type="ECO:0008006" key="4">
    <source>
        <dbReference type="Google" id="ProtNLM"/>
    </source>
</evidence>
<keyword evidence="3" id="KW-1185">Reference proteome</keyword>
<dbReference type="Proteomes" id="UP000218334">
    <property type="component" value="Unassembled WGS sequence"/>
</dbReference>
<evidence type="ECO:0000313" key="3">
    <source>
        <dbReference type="Proteomes" id="UP000218334"/>
    </source>
</evidence>
<evidence type="ECO:0000313" key="2">
    <source>
        <dbReference type="EMBL" id="PBK72278.1"/>
    </source>
</evidence>
<evidence type="ECO:0000256" key="1">
    <source>
        <dbReference type="SAM" id="MobiDB-lite"/>
    </source>
</evidence>
<feature type="compositionally biased region" description="Low complexity" evidence="1">
    <location>
        <begin position="32"/>
        <end position="50"/>
    </location>
</feature>
<feature type="region of interest" description="Disordered" evidence="1">
    <location>
        <begin position="1"/>
        <end position="65"/>
    </location>
</feature>
<accession>A0A2H3C1T7</accession>
<gene>
    <name evidence="2" type="ORF">ARMSODRAFT_749706</name>
</gene>
<sequence length="149" mass="16079">MAANDYYGGGGKPQNQYYPPQGPPQGQGGYYPGPQAPQQSYQGYPQQGYPQQGGYGGGYQPQPQPQTVVVPRKAEAGAQVDAWPAWLECVCVAALKNCANACFNRALCSPGCGHRHYVFLSTCDVSVFFHLVLPFCVYISLSRACISGY</sequence>
<proteinExistence type="predicted"/>
<dbReference type="EMBL" id="KZ293422">
    <property type="protein sequence ID" value="PBK72278.1"/>
    <property type="molecule type" value="Genomic_DNA"/>
</dbReference>
<name>A0A2H3C1T7_9AGAR</name>